<reference evidence="1" key="1">
    <citation type="submission" date="2023-03" db="EMBL/GenBank/DDBJ databases">
        <title>Massive genome expansion in bonnet fungi (Mycena s.s.) driven by repeated elements and novel gene families across ecological guilds.</title>
        <authorList>
            <consortium name="Lawrence Berkeley National Laboratory"/>
            <person name="Harder C.B."/>
            <person name="Miyauchi S."/>
            <person name="Viragh M."/>
            <person name="Kuo A."/>
            <person name="Thoen E."/>
            <person name="Andreopoulos B."/>
            <person name="Lu D."/>
            <person name="Skrede I."/>
            <person name="Drula E."/>
            <person name="Henrissat B."/>
            <person name="Morin E."/>
            <person name="Kohler A."/>
            <person name="Barry K."/>
            <person name="LaButti K."/>
            <person name="Morin E."/>
            <person name="Salamov A."/>
            <person name="Lipzen A."/>
            <person name="Mereny Z."/>
            <person name="Hegedus B."/>
            <person name="Baldrian P."/>
            <person name="Stursova M."/>
            <person name="Weitz H."/>
            <person name="Taylor A."/>
            <person name="Grigoriev I.V."/>
            <person name="Nagy L.G."/>
            <person name="Martin F."/>
            <person name="Kauserud H."/>
        </authorList>
    </citation>
    <scope>NUCLEOTIDE SEQUENCE</scope>
    <source>
        <strain evidence="1">CBHHK002</strain>
    </source>
</reference>
<dbReference type="AlphaFoldDB" id="A0AAD6ZML1"/>
<protein>
    <submittedName>
        <fullName evidence="1">Uncharacterized protein</fullName>
    </submittedName>
</protein>
<keyword evidence="2" id="KW-1185">Reference proteome</keyword>
<organism evidence="1 2">
    <name type="scientific">Mycena albidolilacea</name>
    <dbReference type="NCBI Taxonomy" id="1033008"/>
    <lineage>
        <taxon>Eukaryota</taxon>
        <taxon>Fungi</taxon>
        <taxon>Dikarya</taxon>
        <taxon>Basidiomycota</taxon>
        <taxon>Agaricomycotina</taxon>
        <taxon>Agaricomycetes</taxon>
        <taxon>Agaricomycetidae</taxon>
        <taxon>Agaricales</taxon>
        <taxon>Marasmiineae</taxon>
        <taxon>Mycenaceae</taxon>
        <taxon>Mycena</taxon>
    </lineage>
</organism>
<accession>A0AAD6ZML1</accession>
<gene>
    <name evidence="1" type="ORF">DFH08DRAFT_1023486</name>
</gene>
<sequence length="242" mass="26376">MSSLGRAAGIRMERTSSLQGVERSRSSVDTLRAVDVGNIDKQRKGANAAILPSRSRVGKDGAGRVHVRRVFAPLSAFTSAPRILPRVIYPSHQFAFYTLGEEYHALIWRYQFAIGGAKIDVWHEVKVSSAYISFASEVFVEGYVPLSSSPHAIHHQSHAAQHPWTSHLQVHSMGCASSLSGVTDSGPLCGHCILHHRPSVVIHYCLPAFVIHPRDNAGARHGTRSSNCANTVLASARCIRGR</sequence>
<evidence type="ECO:0000313" key="2">
    <source>
        <dbReference type="Proteomes" id="UP001218218"/>
    </source>
</evidence>
<dbReference type="Proteomes" id="UP001218218">
    <property type="component" value="Unassembled WGS sequence"/>
</dbReference>
<proteinExistence type="predicted"/>
<name>A0AAD6ZML1_9AGAR</name>
<comment type="caution">
    <text evidence="1">The sequence shown here is derived from an EMBL/GenBank/DDBJ whole genome shotgun (WGS) entry which is preliminary data.</text>
</comment>
<evidence type="ECO:0000313" key="1">
    <source>
        <dbReference type="EMBL" id="KAJ7328919.1"/>
    </source>
</evidence>
<dbReference type="EMBL" id="JARIHO010000038">
    <property type="protein sequence ID" value="KAJ7328919.1"/>
    <property type="molecule type" value="Genomic_DNA"/>
</dbReference>